<dbReference type="Proteomes" id="UP001497623">
    <property type="component" value="Unassembled WGS sequence"/>
</dbReference>
<dbReference type="SUPFAM" id="SSF56496">
    <property type="entry name" value="Fibrinogen C-terminal domain-like"/>
    <property type="match status" value="1"/>
</dbReference>
<reference evidence="3 4" key="1">
    <citation type="submission" date="2024-05" db="EMBL/GenBank/DDBJ databases">
        <authorList>
            <person name="Wallberg A."/>
        </authorList>
    </citation>
    <scope>NUCLEOTIDE SEQUENCE [LARGE SCALE GENOMIC DNA]</scope>
</reference>
<evidence type="ECO:0000313" key="4">
    <source>
        <dbReference type="Proteomes" id="UP001497623"/>
    </source>
</evidence>
<dbReference type="GO" id="GO:0005615">
    <property type="term" value="C:extracellular space"/>
    <property type="evidence" value="ECO:0007669"/>
    <property type="project" value="TreeGrafter"/>
</dbReference>
<dbReference type="AlphaFoldDB" id="A0AAV2RH82"/>
<name>A0AAV2RH82_MEGNR</name>
<dbReference type="PROSITE" id="PS51406">
    <property type="entry name" value="FIBRINOGEN_C_2"/>
    <property type="match status" value="1"/>
</dbReference>
<evidence type="ECO:0000256" key="1">
    <source>
        <dbReference type="SAM" id="SignalP"/>
    </source>
</evidence>
<dbReference type="InterPro" id="IPR002181">
    <property type="entry name" value="Fibrinogen_a/b/g_C_dom"/>
</dbReference>
<dbReference type="EMBL" id="CAXKWB010021048">
    <property type="protein sequence ID" value="CAL4122944.1"/>
    <property type="molecule type" value="Genomic_DNA"/>
</dbReference>
<dbReference type="CDD" id="cd00087">
    <property type="entry name" value="FReD"/>
    <property type="match status" value="1"/>
</dbReference>
<dbReference type="InterPro" id="IPR050373">
    <property type="entry name" value="Fibrinogen_C-term_domain"/>
</dbReference>
<organism evidence="3 4">
    <name type="scientific">Meganyctiphanes norvegica</name>
    <name type="common">Northern krill</name>
    <name type="synonym">Thysanopoda norvegica</name>
    <dbReference type="NCBI Taxonomy" id="48144"/>
    <lineage>
        <taxon>Eukaryota</taxon>
        <taxon>Metazoa</taxon>
        <taxon>Ecdysozoa</taxon>
        <taxon>Arthropoda</taxon>
        <taxon>Crustacea</taxon>
        <taxon>Multicrustacea</taxon>
        <taxon>Malacostraca</taxon>
        <taxon>Eumalacostraca</taxon>
        <taxon>Eucarida</taxon>
        <taxon>Euphausiacea</taxon>
        <taxon>Euphausiidae</taxon>
        <taxon>Meganyctiphanes</taxon>
    </lineage>
</organism>
<feature type="chain" id="PRO_5043965731" description="Fibrinogen C-terminal domain-containing protein" evidence="1">
    <location>
        <begin position="18"/>
        <end position="310"/>
    </location>
</feature>
<feature type="domain" description="Fibrinogen C-terminal" evidence="2">
    <location>
        <begin position="76"/>
        <end position="301"/>
    </location>
</feature>
<keyword evidence="4" id="KW-1185">Reference proteome</keyword>
<keyword evidence="1" id="KW-0732">Signal</keyword>
<evidence type="ECO:0000259" key="2">
    <source>
        <dbReference type="PROSITE" id="PS51406"/>
    </source>
</evidence>
<gene>
    <name evidence="3" type="ORF">MNOR_LOCUS23653</name>
</gene>
<comment type="caution">
    <text evidence="3">The sequence shown here is derived from an EMBL/GenBank/DDBJ whole genome shotgun (WGS) entry which is preliminary data.</text>
</comment>
<protein>
    <recommendedName>
        <fullName evidence="2">Fibrinogen C-terminal domain-containing protein</fullName>
    </recommendedName>
</protein>
<dbReference type="InterPro" id="IPR036056">
    <property type="entry name" value="Fibrinogen-like_C"/>
</dbReference>
<feature type="signal peptide" evidence="1">
    <location>
        <begin position="1"/>
        <end position="17"/>
    </location>
</feature>
<dbReference type="NCBIfam" id="NF040941">
    <property type="entry name" value="GGGWT_bact"/>
    <property type="match status" value="1"/>
</dbReference>
<accession>A0AAV2RH82</accession>
<evidence type="ECO:0000313" key="3">
    <source>
        <dbReference type="EMBL" id="CAL4122944.1"/>
    </source>
</evidence>
<proteinExistence type="predicted"/>
<dbReference type="InterPro" id="IPR014716">
    <property type="entry name" value="Fibrinogen_a/b/g_C_1"/>
</dbReference>
<dbReference type="PANTHER" id="PTHR19143">
    <property type="entry name" value="FIBRINOGEN/TENASCIN/ANGIOPOEITIN"/>
    <property type="match status" value="1"/>
</dbReference>
<dbReference type="Pfam" id="PF00147">
    <property type="entry name" value="Fibrinogen_C"/>
    <property type="match status" value="1"/>
</dbReference>
<sequence>MLYSATFLLLTAWTVQGVQNNQTIITGPPRNCQDLYHQGWNIEGHYVVYPETSTHKSPSIIFCSVEDGMEAQLNDIAEKKPAQNCLDLLQTGMTSSGLGVIYPYLDHPADPVLAFCDQETDGGGWTVIQKRFDGSVDFYRSWDEFAVGFGNPNEEHYIGNDIIASLTGQRVNELRVDLKAWDGATAYAHYQAFHIDPKNNYQLQLALYDGTANDSLITYGAGQGFTTFDHDNDGWDDRNCGEFERGGWWYRKCYYECGHSNLNGLYYPSAEVGGLDDAMFWHGFRWTASLKASQMMVRPYAYTSNQTGRL</sequence>
<dbReference type="SMART" id="SM00186">
    <property type="entry name" value="FBG"/>
    <property type="match status" value="1"/>
</dbReference>
<dbReference type="Gene3D" id="3.90.215.10">
    <property type="entry name" value="Gamma Fibrinogen, chain A, domain 1"/>
    <property type="match status" value="1"/>
</dbReference>